<evidence type="ECO:0000313" key="5">
    <source>
        <dbReference type="Proteomes" id="UP000268844"/>
    </source>
</evidence>
<dbReference type="AlphaFoldDB" id="A0A3S4D819"/>
<name>A0A3S4D819_9HYPH</name>
<evidence type="ECO:0000259" key="3">
    <source>
        <dbReference type="Pfam" id="PF14237"/>
    </source>
</evidence>
<evidence type="ECO:0000313" key="4">
    <source>
        <dbReference type="EMBL" id="VDS06574.1"/>
    </source>
</evidence>
<feature type="chain" id="PRO_5018697156" description="GYF domain-containing protein" evidence="2">
    <location>
        <begin position="24"/>
        <end position="494"/>
    </location>
</feature>
<gene>
    <name evidence="4" type="ORF">DEVEQU_03738</name>
</gene>
<feature type="region of interest" description="Disordered" evidence="1">
    <location>
        <begin position="195"/>
        <end position="227"/>
    </location>
</feature>
<evidence type="ECO:0000256" key="2">
    <source>
        <dbReference type="SAM" id="SignalP"/>
    </source>
</evidence>
<evidence type="ECO:0000256" key="1">
    <source>
        <dbReference type="SAM" id="MobiDB-lite"/>
    </source>
</evidence>
<dbReference type="Pfam" id="PF14237">
    <property type="entry name" value="GYF_2"/>
    <property type="match status" value="1"/>
</dbReference>
<keyword evidence="2" id="KW-0732">Signal</keyword>
<feature type="compositionally biased region" description="Pro residues" evidence="1">
    <location>
        <begin position="122"/>
        <end position="138"/>
    </location>
</feature>
<organism evidence="4 5">
    <name type="scientific">Devosia equisanguinis</name>
    <dbReference type="NCBI Taxonomy" id="2490941"/>
    <lineage>
        <taxon>Bacteria</taxon>
        <taxon>Pseudomonadati</taxon>
        <taxon>Pseudomonadota</taxon>
        <taxon>Alphaproteobacteria</taxon>
        <taxon>Hyphomicrobiales</taxon>
        <taxon>Devosiaceae</taxon>
        <taxon>Devosia</taxon>
    </lineage>
</organism>
<dbReference type="Proteomes" id="UP000268844">
    <property type="component" value="Unassembled WGS sequence"/>
</dbReference>
<dbReference type="Pfam" id="PF14247">
    <property type="entry name" value="DUF4344"/>
    <property type="match status" value="2"/>
</dbReference>
<dbReference type="InterPro" id="IPR025644">
    <property type="entry name" value="DUF4344"/>
</dbReference>
<feature type="domain" description="GYF" evidence="3">
    <location>
        <begin position="147"/>
        <end position="196"/>
    </location>
</feature>
<dbReference type="RefSeq" id="WP_164550481.1">
    <property type="nucleotide sequence ID" value="NZ_JBHTMH010000001.1"/>
</dbReference>
<proteinExistence type="predicted"/>
<reference evidence="4 5" key="1">
    <citation type="submission" date="2018-12" db="EMBL/GenBank/DDBJ databases">
        <authorList>
            <person name="Criscuolo A."/>
        </authorList>
    </citation>
    <scope>NUCLEOTIDE SEQUENCE [LARGE SCALE GENOMIC DNA]</scope>
    <source>
        <strain evidence="4">ACIP1116281</strain>
    </source>
</reference>
<feature type="compositionally biased region" description="Gly residues" evidence="1">
    <location>
        <begin position="139"/>
        <end position="148"/>
    </location>
</feature>
<feature type="region of interest" description="Disordered" evidence="1">
    <location>
        <begin position="110"/>
        <end position="151"/>
    </location>
</feature>
<sequence length="494" mass="52897">MSQVTRLVVMLLASLVFMVAARADHMTGQYSGSGAAQGINLSLQQSGRTVTGQLSGQTSGTLNGQSDGGENVTGVLTFSNGQQVQFQALHSPQGITIGIMGDQGMEEYVFMRGGGGVTPQPGLGPQPQPQPQPGPQPGPTGGDDGGYYVGVNGQPIGPVTRQQVLEALAAGQITGTSLAWKQGMADWAPLNTLPEFAQTNQGPPELPGGDGPPELPGGGKTSGPVSETQRKISAMMLGSALGVFAHELGHAMIGELGIPATGSEEDTVDEFSALVLSSMLRDTQGMAPDMVAFLTEMVSYSTLLWYHDASRSKQQGMELPWYDEHSAGEARFRNTLCIIYGSSPTYFKGLADRVQFPDRERSRCEVDFAKRNRAWELIVQPFARNQGGEYPGMQPANAKGAALKVSYQPSQTSFGKGLQTELQNLHLFEEFAANIETLLVWQRDLDIVFADCGTANAFYDPQNARIVMCWEGIEHFFWTVAEPEGITKASLGLN</sequence>
<accession>A0A3S4D819</accession>
<dbReference type="InterPro" id="IPR025640">
    <property type="entry name" value="GYF_2"/>
</dbReference>
<dbReference type="EMBL" id="UZWD01000053">
    <property type="protein sequence ID" value="VDS06574.1"/>
    <property type="molecule type" value="Genomic_DNA"/>
</dbReference>
<protein>
    <recommendedName>
        <fullName evidence="3">GYF domain-containing protein</fullName>
    </recommendedName>
</protein>
<feature type="compositionally biased region" description="Gly residues" evidence="1">
    <location>
        <begin position="208"/>
        <end position="221"/>
    </location>
</feature>
<keyword evidence="5" id="KW-1185">Reference proteome</keyword>
<feature type="signal peptide" evidence="2">
    <location>
        <begin position="1"/>
        <end position="23"/>
    </location>
</feature>